<organism evidence="1 2">
    <name type="scientific">Phaeobacter porticola</name>
    <dbReference type="NCBI Taxonomy" id="1844006"/>
    <lineage>
        <taxon>Bacteria</taxon>
        <taxon>Pseudomonadati</taxon>
        <taxon>Pseudomonadota</taxon>
        <taxon>Alphaproteobacteria</taxon>
        <taxon>Rhodobacterales</taxon>
        <taxon>Roseobacteraceae</taxon>
        <taxon>Phaeobacter</taxon>
    </lineage>
</organism>
<dbReference type="OrthoDB" id="7829286at2"/>
<accession>A0A1L3I5E0</accession>
<dbReference type="RefSeq" id="WP_072504853.1">
    <property type="nucleotide sequence ID" value="NZ_CP016364.1"/>
</dbReference>
<proteinExistence type="predicted"/>
<dbReference type="KEGG" id="php:PhaeoP97_01909"/>
<dbReference type="AlphaFoldDB" id="A0A1L3I5E0"/>
<gene>
    <name evidence="1" type="ORF">PhaeoP97_01909</name>
</gene>
<name>A0A1L3I5E0_9RHOB</name>
<dbReference type="Proteomes" id="UP000183859">
    <property type="component" value="Chromosome"/>
</dbReference>
<dbReference type="EMBL" id="CP016364">
    <property type="protein sequence ID" value="APG47317.1"/>
    <property type="molecule type" value="Genomic_DNA"/>
</dbReference>
<sequence length="324" mass="35212">MTQVDQYKGKLGFEARHPDALSIGSTAVVDTLEEYGHVVRQFQARSPNLIQLDCDHYRIELRYRRHPIKPTQASEMGSGAIETRLRSSLGVSLVPIYPDHCDAELSELLLAVILQRLVEDLEVATVDWLDAPMTLTRAAFLGAFHDAAEQPPAVVARSGPNASELPQGHLAETDELSELQLTPPMAEPAAPIAAMSPAPIQTTASAPQPARLRGRACFEPVEETAAQLEQHCQAMLETSQTRAAGRHAVEARNRARARATAVLGQKNRRSLRPADLVERLTHVPLWVLSATTHALRSPQLRGPLHILCGATALLALQSSAAIAF</sequence>
<evidence type="ECO:0000313" key="1">
    <source>
        <dbReference type="EMBL" id="APG47317.1"/>
    </source>
</evidence>
<evidence type="ECO:0000313" key="2">
    <source>
        <dbReference type="Proteomes" id="UP000183859"/>
    </source>
</evidence>
<reference evidence="2" key="1">
    <citation type="submission" date="2016-07" db="EMBL/GenBank/DDBJ databases">
        <title>Phaeobacter portensis sp. nov., a tropodithietic acid producing bacterium isolated from a German harbor.</title>
        <authorList>
            <person name="Freese H.M."/>
            <person name="Bunk B."/>
            <person name="Breider S."/>
            <person name="Brinkhoff T."/>
        </authorList>
    </citation>
    <scope>NUCLEOTIDE SEQUENCE [LARGE SCALE GENOMIC DNA]</scope>
    <source>
        <strain evidence="2">P97</strain>
    </source>
</reference>
<protein>
    <submittedName>
        <fullName evidence="1">Uncharacterized protein</fullName>
    </submittedName>
</protein>
<keyword evidence="2" id="KW-1185">Reference proteome</keyword>